<dbReference type="GO" id="GO:0022627">
    <property type="term" value="C:cytosolic small ribosomal subunit"/>
    <property type="evidence" value="ECO:0007669"/>
    <property type="project" value="TreeGrafter"/>
</dbReference>
<dbReference type="InterPro" id="IPR000754">
    <property type="entry name" value="Ribosomal_uS9"/>
</dbReference>
<evidence type="ECO:0000313" key="7">
    <source>
        <dbReference type="EMBL" id="SPC33560.1"/>
    </source>
</evidence>
<evidence type="ECO:0000313" key="8">
    <source>
        <dbReference type="Proteomes" id="UP000236248"/>
    </source>
</evidence>
<dbReference type="PANTHER" id="PTHR21569">
    <property type="entry name" value="RIBOSOMAL PROTEIN S9"/>
    <property type="match status" value="1"/>
</dbReference>
<comment type="similarity">
    <text evidence="1 4">Belongs to the universal ribosomal protein uS9 family.</text>
</comment>
<dbReference type="NCBIfam" id="NF001749">
    <property type="entry name" value="PRK00474.1"/>
    <property type="match status" value="1"/>
</dbReference>
<feature type="region of interest" description="Disordered" evidence="6">
    <location>
        <begin position="126"/>
        <end position="150"/>
    </location>
</feature>
<dbReference type="InterPro" id="IPR020574">
    <property type="entry name" value="Ribosomal_uS9_CS"/>
</dbReference>
<dbReference type="Proteomes" id="UP000236248">
    <property type="component" value="Chromosome NCAV"/>
</dbReference>
<accession>A0A2K5APJ9</accession>
<keyword evidence="2 4" id="KW-0689">Ribosomal protein</keyword>
<dbReference type="SUPFAM" id="SSF54211">
    <property type="entry name" value="Ribosomal protein S5 domain 2-like"/>
    <property type="match status" value="1"/>
</dbReference>
<evidence type="ECO:0000256" key="4">
    <source>
        <dbReference type="RuleBase" id="RU003815"/>
    </source>
</evidence>
<name>A0A2K5APJ9_9ARCH</name>
<keyword evidence="8" id="KW-1185">Reference proteome</keyword>
<organism evidence="7 8">
    <name type="scientific">Candidatus Nitrosocaldus cavascurensis</name>
    <dbReference type="NCBI Taxonomy" id="2058097"/>
    <lineage>
        <taxon>Archaea</taxon>
        <taxon>Nitrososphaerota</taxon>
        <taxon>Nitrososphaeria</taxon>
        <taxon>Candidatus Nitrosocaldales</taxon>
        <taxon>Candidatus Nitrosocaldaceae</taxon>
        <taxon>Candidatus Nitrosocaldus</taxon>
    </lineage>
</organism>
<dbReference type="Pfam" id="PF00380">
    <property type="entry name" value="Ribosomal_S9"/>
    <property type="match status" value="1"/>
</dbReference>
<evidence type="ECO:0000256" key="5">
    <source>
        <dbReference type="RuleBase" id="RU003817"/>
    </source>
</evidence>
<dbReference type="PANTHER" id="PTHR21569:SF16">
    <property type="entry name" value="RIBOSOMAL PROTEIN S16"/>
    <property type="match status" value="1"/>
</dbReference>
<gene>
    <name evidence="7" type="primary">rps9p</name>
    <name evidence="7" type="ORF">NCAV_0366</name>
</gene>
<dbReference type="RefSeq" id="WP_103287603.1">
    <property type="nucleotide sequence ID" value="NZ_LT981265.1"/>
</dbReference>
<evidence type="ECO:0000256" key="2">
    <source>
        <dbReference type="ARBA" id="ARBA00022980"/>
    </source>
</evidence>
<keyword evidence="3 4" id="KW-0687">Ribonucleoprotein</keyword>
<dbReference type="AlphaFoldDB" id="A0A2K5APJ9"/>
<dbReference type="GeneID" id="41594464"/>
<dbReference type="GO" id="GO:0003723">
    <property type="term" value="F:RNA binding"/>
    <property type="evidence" value="ECO:0007669"/>
    <property type="project" value="TreeGrafter"/>
</dbReference>
<dbReference type="KEGG" id="ncv:NCAV_0366"/>
<reference evidence="8" key="1">
    <citation type="submission" date="2018-01" db="EMBL/GenBank/DDBJ databases">
        <authorList>
            <person name="Kerou L M."/>
        </authorList>
    </citation>
    <scope>NUCLEOTIDE SEQUENCE [LARGE SCALE GENOMIC DNA]</scope>
    <source>
        <strain evidence="8">SCU2</strain>
    </source>
</reference>
<evidence type="ECO:0000256" key="6">
    <source>
        <dbReference type="SAM" id="MobiDB-lite"/>
    </source>
</evidence>
<evidence type="ECO:0000256" key="1">
    <source>
        <dbReference type="ARBA" id="ARBA00005251"/>
    </source>
</evidence>
<protein>
    <recommendedName>
        <fullName evidence="5">30S ribosomal protein S9</fullName>
    </recommendedName>
</protein>
<dbReference type="GO" id="GO:0003735">
    <property type="term" value="F:structural constituent of ribosome"/>
    <property type="evidence" value="ECO:0007669"/>
    <property type="project" value="InterPro"/>
</dbReference>
<dbReference type="PROSITE" id="PS00360">
    <property type="entry name" value="RIBOSOMAL_S9"/>
    <property type="match status" value="1"/>
</dbReference>
<proteinExistence type="inferred from homology"/>
<evidence type="ECO:0000256" key="3">
    <source>
        <dbReference type="ARBA" id="ARBA00023274"/>
    </source>
</evidence>
<dbReference type="GO" id="GO:0006412">
    <property type="term" value="P:translation"/>
    <property type="evidence" value="ECO:0007669"/>
    <property type="project" value="InterPro"/>
</dbReference>
<feature type="compositionally biased region" description="Basic residues" evidence="6">
    <location>
        <begin position="141"/>
        <end position="150"/>
    </location>
</feature>
<dbReference type="InterPro" id="IPR020568">
    <property type="entry name" value="Ribosomal_Su5_D2-typ_SF"/>
</dbReference>
<dbReference type="EMBL" id="LT981265">
    <property type="protein sequence ID" value="SPC33560.1"/>
    <property type="molecule type" value="Genomic_DNA"/>
</dbReference>
<feature type="compositionally biased region" description="Basic and acidic residues" evidence="6">
    <location>
        <begin position="126"/>
        <end position="135"/>
    </location>
</feature>
<dbReference type="GO" id="GO:0000462">
    <property type="term" value="P:maturation of SSU-rRNA from tricistronic rRNA transcript (SSU-rRNA, 5.8S rRNA, LSU-rRNA)"/>
    <property type="evidence" value="ECO:0007669"/>
    <property type="project" value="TreeGrafter"/>
</dbReference>
<dbReference type="InterPro" id="IPR014721">
    <property type="entry name" value="Ribsml_uS5_D2-typ_fold_subgr"/>
</dbReference>
<dbReference type="Gene3D" id="3.30.230.10">
    <property type="match status" value="1"/>
</dbReference>
<sequence>MSSSSMMELYPGARKTARAVAVISEGKGRVWINNTPLEIIEPEVARYIILTPLILAGDARDKVDLKVKVEGGGVIGQALASAIAIARALTGYAKGKREVKDHPLPKNVREEIKKRIIEYDRHLLIGDPRQKEPKKFGGPGARRRRQKSYR</sequence>